<dbReference type="RefSeq" id="WP_055342885.1">
    <property type="nucleotide sequence ID" value="NZ_CEKZ01000022.1"/>
</dbReference>
<accession>A0A0C7R7D9</accession>
<sequence>MILSKEIKYFFIIVLIICTIAFSVTIPLTQLGIIKYGSPVFMIFYGLSGYSPSIAGLLVKKKFYSKSEFKAFLRSCINIKKSFRDYLYVLITSLILWSIPFIIISFFKEHKVLLNSPLIFLSWITPVMIFGGGLEEIGWRGVLLPKLLCRFSSIKSSLIIGIIWSIWHIPLWFISGSPQQELNFLPFALSCIASSFVLTFIYTQTKSIWLCILFHALDNACSYIFTYSVDMHIIISVITALVGLFILKFSNNHLKTKIS</sequence>
<feature type="transmembrane region" description="Helical" evidence="1">
    <location>
        <begin position="182"/>
        <end position="201"/>
    </location>
</feature>
<evidence type="ECO:0000313" key="4">
    <source>
        <dbReference type="Proteomes" id="UP000049127"/>
    </source>
</evidence>
<dbReference type="GO" id="GO:0080120">
    <property type="term" value="P:CAAX-box protein maturation"/>
    <property type="evidence" value="ECO:0007669"/>
    <property type="project" value="UniProtKB-ARBA"/>
</dbReference>
<dbReference type="InterPro" id="IPR042150">
    <property type="entry name" value="MmRce1-like"/>
</dbReference>
<dbReference type="PANTHER" id="PTHR35797">
    <property type="entry name" value="PROTEASE-RELATED"/>
    <property type="match status" value="1"/>
</dbReference>
<evidence type="ECO:0000259" key="2">
    <source>
        <dbReference type="Pfam" id="PF02517"/>
    </source>
</evidence>
<feature type="transmembrane region" description="Helical" evidence="1">
    <location>
        <begin position="231"/>
        <end position="249"/>
    </location>
</feature>
<keyword evidence="1" id="KW-0472">Membrane</keyword>
<dbReference type="AlphaFoldDB" id="A0A0C7R7D9"/>
<dbReference type="Proteomes" id="UP000049127">
    <property type="component" value="Unassembled WGS sequence"/>
</dbReference>
<dbReference type="EMBL" id="CEKZ01000022">
    <property type="protein sequence ID" value="CEQ04835.1"/>
    <property type="molecule type" value="Genomic_DNA"/>
</dbReference>
<gene>
    <name evidence="3" type="ORF">R28058_25521</name>
</gene>
<dbReference type="GO" id="GO:0004175">
    <property type="term" value="F:endopeptidase activity"/>
    <property type="evidence" value="ECO:0007669"/>
    <property type="project" value="UniProtKB-ARBA"/>
</dbReference>
<name>A0A0C7R7D9_PARSO</name>
<evidence type="ECO:0000313" key="3">
    <source>
        <dbReference type="EMBL" id="CEQ04835.1"/>
    </source>
</evidence>
<dbReference type="InterPro" id="IPR003675">
    <property type="entry name" value="Rce1/LyrA-like_dom"/>
</dbReference>
<proteinExistence type="predicted"/>
<evidence type="ECO:0000256" key="1">
    <source>
        <dbReference type="SAM" id="Phobius"/>
    </source>
</evidence>
<dbReference type="OrthoDB" id="9777755at2"/>
<dbReference type="PANTHER" id="PTHR35797:SF1">
    <property type="entry name" value="PROTEASE"/>
    <property type="match status" value="1"/>
</dbReference>
<feature type="transmembrane region" description="Helical" evidence="1">
    <location>
        <begin position="40"/>
        <end position="59"/>
    </location>
</feature>
<feature type="transmembrane region" description="Helical" evidence="1">
    <location>
        <begin position="86"/>
        <end position="107"/>
    </location>
</feature>
<feature type="domain" description="CAAX prenyl protease 2/Lysostaphin resistance protein A-like" evidence="2">
    <location>
        <begin position="120"/>
        <end position="220"/>
    </location>
</feature>
<keyword evidence="1" id="KW-1133">Transmembrane helix</keyword>
<feature type="transmembrane region" description="Helical" evidence="1">
    <location>
        <begin position="119"/>
        <end position="137"/>
    </location>
</feature>
<protein>
    <submittedName>
        <fullName evidence="3">Abortive infection protein</fullName>
    </submittedName>
</protein>
<feature type="transmembrane region" description="Helical" evidence="1">
    <location>
        <begin position="7"/>
        <end position="28"/>
    </location>
</feature>
<organism evidence="3 4">
    <name type="scientific">Paraclostridium sordellii</name>
    <name type="common">Clostridium sordellii</name>
    <dbReference type="NCBI Taxonomy" id="1505"/>
    <lineage>
        <taxon>Bacteria</taxon>
        <taxon>Bacillati</taxon>
        <taxon>Bacillota</taxon>
        <taxon>Clostridia</taxon>
        <taxon>Peptostreptococcales</taxon>
        <taxon>Peptostreptococcaceae</taxon>
        <taxon>Paraclostridium</taxon>
    </lineage>
</organism>
<reference evidence="3 4" key="1">
    <citation type="submission" date="2015-01" db="EMBL/GenBank/DDBJ databases">
        <authorList>
            <person name="Aslett A.Martin."/>
            <person name="De Silva Nishadi"/>
        </authorList>
    </citation>
    <scope>NUCLEOTIDE SEQUENCE [LARGE SCALE GENOMIC DNA]</scope>
    <source>
        <strain evidence="3 4">R28058</strain>
    </source>
</reference>
<dbReference type="Pfam" id="PF02517">
    <property type="entry name" value="Rce1-like"/>
    <property type="match status" value="1"/>
</dbReference>
<keyword evidence="1" id="KW-0812">Transmembrane</keyword>
<feature type="transmembrane region" description="Helical" evidence="1">
    <location>
        <begin position="158"/>
        <end position="176"/>
    </location>
</feature>